<dbReference type="InterPro" id="IPR003599">
    <property type="entry name" value="Ig_sub"/>
</dbReference>
<sequence>MLFNTFVALLSVSALQVRVNPGSVTEGQSVTLTCNTTCTLTGSPAFTWYRDGSALSFTTQTHQLTASSEDGGTYSCAVKGSELLPSLAVALTVNSLQVRVNPGSVIEGQSVTLTCTTCTLTGSPAFTWYRDGSPLSFTTQTHQLTASSEDGGTYSCAVKGSELLPSPAVALTVYCEYKRPDSCVSHYW</sequence>
<dbReference type="PANTHER" id="PTHR46013:SF4">
    <property type="entry name" value="B-CELL RECEPTOR CD22-RELATED"/>
    <property type="match status" value="1"/>
</dbReference>
<organism evidence="3 4">
    <name type="scientific">Conger conger</name>
    <name type="common">Conger eel</name>
    <name type="synonym">Muraena conger</name>
    <dbReference type="NCBI Taxonomy" id="82655"/>
    <lineage>
        <taxon>Eukaryota</taxon>
        <taxon>Metazoa</taxon>
        <taxon>Chordata</taxon>
        <taxon>Craniata</taxon>
        <taxon>Vertebrata</taxon>
        <taxon>Euteleostomi</taxon>
        <taxon>Actinopterygii</taxon>
        <taxon>Neopterygii</taxon>
        <taxon>Teleostei</taxon>
        <taxon>Anguilliformes</taxon>
        <taxon>Congridae</taxon>
        <taxon>Conger</taxon>
    </lineage>
</organism>
<dbReference type="InterPro" id="IPR036179">
    <property type="entry name" value="Ig-like_dom_sf"/>
</dbReference>
<dbReference type="InterPro" id="IPR003598">
    <property type="entry name" value="Ig_sub2"/>
</dbReference>
<comment type="caution">
    <text evidence="3">The sequence shown here is derived from an EMBL/GenBank/DDBJ whole genome shotgun (WGS) entry which is preliminary data.</text>
</comment>
<proteinExistence type="predicted"/>
<dbReference type="EMBL" id="JAFJMO010000001">
    <property type="protein sequence ID" value="KAJ8287462.1"/>
    <property type="molecule type" value="Genomic_DNA"/>
</dbReference>
<dbReference type="InterPro" id="IPR007110">
    <property type="entry name" value="Ig-like_dom"/>
</dbReference>
<dbReference type="PANTHER" id="PTHR46013">
    <property type="entry name" value="VASCULAR CELL ADHESION MOLECULE 1"/>
    <property type="match status" value="1"/>
</dbReference>
<dbReference type="SMART" id="SM00409">
    <property type="entry name" value="IG"/>
    <property type="match status" value="2"/>
</dbReference>
<dbReference type="Proteomes" id="UP001152803">
    <property type="component" value="Unassembled WGS sequence"/>
</dbReference>
<reference evidence="3" key="1">
    <citation type="journal article" date="2023" name="Science">
        <title>Genome structures resolve the early diversification of teleost fishes.</title>
        <authorList>
            <person name="Parey E."/>
            <person name="Louis A."/>
            <person name="Montfort J."/>
            <person name="Bouchez O."/>
            <person name="Roques C."/>
            <person name="Iampietro C."/>
            <person name="Lluch J."/>
            <person name="Castinel A."/>
            <person name="Donnadieu C."/>
            <person name="Desvignes T."/>
            <person name="Floi Bucao C."/>
            <person name="Jouanno E."/>
            <person name="Wen M."/>
            <person name="Mejri S."/>
            <person name="Dirks R."/>
            <person name="Jansen H."/>
            <person name="Henkel C."/>
            <person name="Chen W.J."/>
            <person name="Zahm M."/>
            <person name="Cabau C."/>
            <person name="Klopp C."/>
            <person name="Thompson A.W."/>
            <person name="Robinson-Rechavi M."/>
            <person name="Braasch I."/>
            <person name="Lecointre G."/>
            <person name="Bobe J."/>
            <person name="Postlethwait J.H."/>
            <person name="Berthelot C."/>
            <person name="Roest Crollius H."/>
            <person name="Guiguen Y."/>
        </authorList>
    </citation>
    <scope>NUCLEOTIDE SEQUENCE</scope>
    <source>
        <strain evidence="3">Concon-B</strain>
    </source>
</reference>
<dbReference type="OrthoDB" id="10039395at2759"/>
<feature type="signal peptide" evidence="1">
    <location>
        <begin position="1"/>
        <end position="16"/>
    </location>
</feature>
<feature type="domain" description="Ig-like" evidence="2">
    <location>
        <begin position="13"/>
        <end position="78"/>
    </location>
</feature>
<dbReference type="InterPro" id="IPR013783">
    <property type="entry name" value="Ig-like_fold"/>
</dbReference>
<dbReference type="SMART" id="SM00408">
    <property type="entry name" value="IGc2"/>
    <property type="match status" value="2"/>
</dbReference>
<evidence type="ECO:0000256" key="1">
    <source>
        <dbReference type="SAM" id="SignalP"/>
    </source>
</evidence>
<dbReference type="SUPFAM" id="SSF48726">
    <property type="entry name" value="Immunoglobulin"/>
    <property type="match status" value="1"/>
</dbReference>
<evidence type="ECO:0000259" key="2">
    <source>
        <dbReference type="PROSITE" id="PS50835"/>
    </source>
</evidence>
<keyword evidence="4" id="KW-1185">Reference proteome</keyword>
<keyword evidence="1" id="KW-0732">Signal</keyword>
<dbReference type="AlphaFoldDB" id="A0A9Q1E0N5"/>
<dbReference type="Pfam" id="PF13895">
    <property type="entry name" value="Ig_2"/>
    <property type="match status" value="2"/>
</dbReference>
<dbReference type="Gene3D" id="2.60.40.10">
    <property type="entry name" value="Immunoglobulins"/>
    <property type="match status" value="2"/>
</dbReference>
<accession>A0A9Q1E0N5</accession>
<gene>
    <name evidence="3" type="ORF">COCON_G00001210</name>
</gene>
<name>A0A9Q1E0N5_CONCO</name>
<evidence type="ECO:0000313" key="4">
    <source>
        <dbReference type="Proteomes" id="UP001152803"/>
    </source>
</evidence>
<feature type="chain" id="PRO_5040255758" description="Ig-like domain-containing protein" evidence="1">
    <location>
        <begin position="17"/>
        <end position="188"/>
    </location>
</feature>
<dbReference type="PROSITE" id="PS50835">
    <property type="entry name" value="IG_LIKE"/>
    <property type="match status" value="2"/>
</dbReference>
<protein>
    <recommendedName>
        <fullName evidence="2">Ig-like domain-containing protein</fullName>
    </recommendedName>
</protein>
<evidence type="ECO:0000313" key="3">
    <source>
        <dbReference type="EMBL" id="KAJ8287462.1"/>
    </source>
</evidence>
<feature type="domain" description="Ig-like" evidence="2">
    <location>
        <begin position="85"/>
        <end position="172"/>
    </location>
</feature>